<gene>
    <name evidence="4" type="ORF">BD626DRAFT_556964</name>
</gene>
<accession>A0A550CHF8</accession>
<dbReference type="Gene3D" id="3.20.20.100">
    <property type="entry name" value="NADP-dependent oxidoreductase domain"/>
    <property type="match status" value="1"/>
</dbReference>
<dbReference type="InterPro" id="IPR050791">
    <property type="entry name" value="Aldo-Keto_reductase"/>
</dbReference>
<feature type="domain" description="NADP-dependent oxidoreductase" evidence="3">
    <location>
        <begin position="21"/>
        <end position="311"/>
    </location>
</feature>
<keyword evidence="1" id="KW-0560">Oxidoreductase</keyword>
<dbReference type="GO" id="GO:0016491">
    <property type="term" value="F:oxidoreductase activity"/>
    <property type="evidence" value="ECO:0007669"/>
    <property type="project" value="UniProtKB-KW"/>
</dbReference>
<dbReference type="PANTHER" id="PTHR43625:SF40">
    <property type="entry name" value="ALDO-KETO REDUCTASE YAKC [NADP(+)]"/>
    <property type="match status" value="1"/>
</dbReference>
<keyword evidence="2" id="KW-1133">Transmembrane helix</keyword>
<name>A0A550CHF8_9AGAR</name>
<keyword evidence="2" id="KW-0472">Membrane</keyword>
<protein>
    <submittedName>
        <fullName evidence="4">NADP-dependent oxidoreductase domain-containing protein</fullName>
    </submittedName>
</protein>
<sequence length="351" mass="39051">MSTKTTYPQRRLGANGPMVSAIGYGAMGLGAFYGTSNETEAFNTLTYCADRGLTFWDTAEIYGSSEATIGKWFATTGRRADIFLATKWSGTLTYCDSRPSTLQRQIEQAFAHLQTNYIDLFYQHRVDPQVPIEVVMETFRPYIESGRIKYIGLSECSKDVLKRAKAVNGMGDKVVCAQMEYSPFETEIEKDGFIDYARSLGVSVVAYSPLGRGMISGKYRSVDDFPEGDIRRLLPRFSAENFPKNLELMEKFREVARMHGATPAQIALAWILAEHPDMIPIPGSRGIERTEENARGAEITLNGDERTALRDAVDNAAVAGGRMPAEWVSTRDCIALKDWHGEEGWKGEGES</sequence>
<dbReference type="OrthoDB" id="37537at2759"/>
<comment type="caution">
    <text evidence="4">The sequence shown here is derived from an EMBL/GenBank/DDBJ whole genome shotgun (WGS) entry which is preliminary data.</text>
</comment>
<dbReference type="InterPro" id="IPR036812">
    <property type="entry name" value="NAD(P)_OxRdtase_dom_sf"/>
</dbReference>
<organism evidence="4 5">
    <name type="scientific">Schizophyllum amplum</name>
    <dbReference type="NCBI Taxonomy" id="97359"/>
    <lineage>
        <taxon>Eukaryota</taxon>
        <taxon>Fungi</taxon>
        <taxon>Dikarya</taxon>
        <taxon>Basidiomycota</taxon>
        <taxon>Agaricomycotina</taxon>
        <taxon>Agaricomycetes</taxon>
        <taxon>Agaricomycetidae</taxon>
        <taxon>Agaricales</taxon>
        <taxon>Schizophyllaceae</taxon>
        <taxon>Schizophyllum</taxon>
    </lineage>
</organism>
<dbReference type="AlphaFoldDB" id="A0A550CHF8"/>
<evidence type="ECO:0000256" key="2">
    <source>
        <dbReference type="SAM" id="Phobius"/>
    </source>
</evidence>
<dbReference type="GO" id="GO:0005737">
    <property type="term" value="C:cytoplasm"/>
    <property type="evidence" value="ECO:0007669"/>
    <property type="project" value="TreeGrafter"/>
</dbReference>
<proteinExistence type="predicted"/>
<evidence type="ECO:0000259" key="3">
    <source>
        <dbReference type="Pfam" id="PF00248"/>
    </source>
</evidence>
<reference evidence="4 5" key="1">
    <citation type="journal article" date="2019" name="New Phytol.">
        <title>Comparative genomics reveals unique wood-decay strategies and fruiting body development in the Schizophyllaceae.</title>
        <authorList>
            <person name="Almasi E."/>
            <person name="Sahu N."/>
            <person name="Krizsan K."/>
            <person name="Balint B."/>
            <person name="Kovacs G.M."/>
            <person name="Kiss B."/>
            <person name="Cseklye J."/>
            <person name="Drula E."/>
            <person name="Henrissat B."/>
            <person name="Nagy I."/>
            <person name="Chovatia M."/>
            <person name="Adam C."/>
            <person name="LaButti K."/>
            <person name="Lipzen A."/>
            <person name="Riley R."/>
            <person name="Grigoriev I.V."/>
            <person name="Nagy L.G."/>
        </authorList>
    </citation>
    <scope>NUCLEOTIDE SEQUENCE [LARGE SCALE GENOMIC DNA]</scope>
    <source>
        <strain evidence="4 5">NL-1724</strain>
    </source>
</reference>
<keyword evidence="5" id="KW-1185">Reference proteome</keyword>
<dbReference type="InterPro" id="IPR023210">
    <property type="entry name" value="NADP_OxRdtase_dom"/>
</dbReference>
<dbReference type="PANTHER" id="PTHR43625">
    <property type="entry name" value="AFLATOXIN B1 ALDEHYDE REDUCTASE"/>
    <property type="match status" value="1"/>
</dbReference>
<dbReference type="Pfam" id="PF00248">
    <property type="entry name" value="Aldo_ket_red"/>
    <property type="match status" value="1"/>
</dbReference>
<dbReference type="SUPFAM" id="SSF51430">
    <property type="entry name" value="NAD(P)-linked oxidoreductase"/>
    <property type="match status" value="1"/>
</dbReference>
<evidence type="ECO:0000313" key="4">
    <source>
        <dbReference type="EMBL" id="TRM64232.1"/>
    </source>
</evidence>
<evidence type="ECO:0000256" key="1">
    <source>
        <dbReference type="ARBA" id="ARBA00023002"/>
    </source>
</evidence>
<feature type="transmembrane region" description="Helical" evidence="2">
    <location>
        <begin position="12"/>
        <end position="33"/>
    </location>
</feature>
<dbReference type="STRING" id="97359.A0A550CHF8"/>
<evidence type="ECO:0000313" key="5">
    <source>
        <dbReference type="Proteomes" id="UP000320762"/>
    </source>
</evidence>
<keyword evidence="2" id="KW-0812">Transmembrane</keyword>
<dbReference type="Proteomes" id="UP000320762">
    <property type="component" value="Unassembled WGS sequence"/>
</dbReference>
<dbReference type="EMBL" id="VDMD01000007">
    <property type="protein sequence ID" value="TRM64232.1"/>
    <property type="molecule type" value="Genomic_DNA"/>
</dbReference>